<protein>
    <submittedName>
        <fullName evidence="2">Uncharacterized protein</fullName>
    </submittedName>
</protein>
<accession>A0A4U5R5H6</accession>
<dbReference type="PANTHER" id="PTHR34130:SF5">
    <property type="entry name" value="OS08G0243800 PROTEIN"/>
    <property type="match status" value="1"/>
</dbReference>
<sequence>MVAKEMSLRPLQEDSDLHDFDDEAETLSLCDLPLYNRSNSDWDDFSKEDQNLETSFDQDFFEFFSADFAASACPSDNIIFCGKLIPYRGETVEEKAENLAGSTKKAKDSKKSFRFPWKSSSFNKPRTTTPPKQPLEKSDKALQVPLSENHGLATRKCDDKYDHFSMKKVSILATPVKPRWYFSAFGVGRFPMEMELSDIKTRQIKKSPSKMFQSDKGIEMSSKKRGKGLWSLLRVLRHNSHHSCSMANKASFGSAPIA</sequence>
<dbReference type="AlphaFoldDB" id="A0A4U5R5H6"/>
<name>A0A4U5R5H6_POPAL</name>
<organism evidence="2">
    <name type="scientific">Populus alba</name>
    <name type="common">White poplar</name>
    <dbReference type="NCBI Taxonomy" id="43335"/>
    <lineage>
        <taxon>Eukaryota</taxon>
        <taxon>Viridiplantae</taxon>
        <taxon>Streptophyta</taxon>
        <taxon>Embryophyta</taxon>
        <taxon>Tracheophyta</taxon>
        <taxon>Spermatophyta</taxon>
        <taxon>Magnoliopsida</taxon>
        <taxon>eudicotyledons</taxon>
        <taxon>Gunneridae</taxon>
        <taxon>Pentapetalae</taxon>
        <taxon>rosids</taxon>
        <taxon>fabids</taxon>
        <taxon>Malpighiales</taxon>
        <taxon>Salicaceae</taxon>
        <taxon>Saliceae</taxon>
        <taxon>Populus</taxon>
    </lineage>
</organism>
<reference evidence="2" key="1">
    <citation type="submission" date="2018-10" db="EMBL/GenBank/DDBJ databases">
        <title>Population genomic analysis revealed the cold adaptation of white poplar.</title>
        <authorList>
            <person name="Liu Y.-J."/>
        </authorList>
    </citation>
    <scope>NUCLEOTIDE SEQUENCE [LARGE SCALE GENOMIC DNA]</scope>
    <source>
        <strain evidence="2">PAL-ZL1</strain>
    </source>
</reference>
<comment type="caution">
    <text evidence="2">The sequence shown here is derived from an EMBL/GenBank/DDBJ whole genome shotgun (WGS) entry which is preliminary data.</text>
</comment>
<feature type="region of interest" description="Disordered" evidence="1">
    <location>
        <begin position="97"/>
        <end position="139"/>
    </location>
</feature>
<dbReference type="PANTHER" id="PTHR34130">
    <property type="entry name" value="OS08G0243800 PROTEIN"/>
    <property type="match status" value="1"/>
</dbReference>
<gene>
    <name evidence="2" type="ORF">D5086_0000017460</name>
</gene>
<dbReference type="EMBL" id="RCHU01000045">
    <property type="protein sequence ID" value="TKS16915.1"/>
    <property type="molecule type" value="Genomic_DNA"/>
</dbReference>
<feature type="compositionally biased region" description="Polar residues" evidence="1">
    <location>
        <begin position="118"/>
        <end position="130"/>
    </location>
</feature>
<evidence type="ECO:0000313" key="2">
    <source>
        <dbReference type="EMBL" id="TKS16915.1"/>
    </source>
</evidence>
<evidence type="ECO:0000256" key="1">
    <source>
        <dbReference type="SAM" id="MobiDB-lite"/>
    </source>
</evidence>
<proteinExistence type="predicted"/>